<dbReference type="Proteomes" id="UP001465426">
    <property type="component" value="Unassembled WGS sequence"/>
</dbReference>
<keyword evidence="1" id="KW-0812">Transmembrane</keyword>
<gene>
    <name evidence="2" type="ORF">WMO63_08330</name>
</gene>
<organism evidence="2 3">
    <name type="scientific">Niallia hominis</name>
    <dbReference type="NCBI Taxonomy" id="3133173"/>
    <lineage>
        <taxon>Bacteria</taxon>
        <taxon>Bacillati</taxon>
        <taxon>Bacillota</taxon>
        <taxon>Bacilli</taxon>
        <taxon>Bacillales</taxon>
        <taxon>Bacillaceae</taxon>
        <taxon>Niallia</taxon>
    </lineage>
</organism>
<sequence>MVGYGYPNQIPPAVPLGGVGPTPVGYGFGAPYAAYGGVYGGSSGVWYAFLIILFIVIILFWGVWVFGGYFR</sequence>
<reference evidence="2 3" key="1">
    <citation type="submission" date="2024-03" db="EMBL/GenBank/DDBJ databases">
        <title>Human intestinal bacterial collection.</title>
        <authorList>
            <person name="Pauvert C."/>
            <person name="Hitch T.C.A."/>
            <person name="Clavel T."/>
        </authorList>
    </citation>
    <scope>NUCLEOTIDE SEQUENCE [LARGE SCALE GENOMIC DNA]</scope>
    <source>
        <strain evidence="2 3">CLA-SR-H024</strain>
    </source>
</reference>
<protein>
    <submittedName>
        <fullName evidence="2">Sporulation protein YjcZ</fullName>
    </submittedName>
</protein>
<keyword evidence="1" id="KW-1133">Transmembrane helix</keyword>
<dbReference type="RefSeq" id="WP_031538904.1">
    <property type="nucleotide sequence ID" value="NZ_JBBMFN010000015.1"/>
</dbReference>
<evidence type="ECO:0000313" key="2">
    <source>
        <dbReference type="EMBL" id="MEQ2465672.1"/>
    </source>
</evidence>
<evidence type="ECO:0000313" key="3">
    <source>
        <dbReference type="Proteomes" id="UP001465426"/>
    </source>
</evidence>
<feature type="transmembrane region" description="Helical" evidence="1">
    <location>
        <begin position="45"/>
        <end position="70"/>
    </location>
</feature>
<evidence type="ECO:0000256" key="1">
    <source>
        <dbReference type="SAM" id="Phobius"/>
    </source>
</evidence>
<dbReference type="EMBL" id="JBBMFN010000015">
    <property type="protein sequence ID" value="MEQ2465672.1"/>
    <property type="molecule type" value="Genomic_DNA"/>
</dbReference>
<proteinExistence type="predicted"/>
<name>A0ABV1EX64_9BACI</name>
<accession>A0ABV1EX64</accession>
<keyword evidence="1" id="KW-0472">Membrane</keyword>
<comment type="caution">
    <text evidence="2">The sequence shown here is derived from an EMBL/GenBank/DDBJ whole genome shotgun (WGS) entry which is preliminary data.</text>
</comment>
<keyword evidence="3" id="KW-1185">Reference proteome</keyword>